<evidence type="ECO:0000313" key="2">
    <source>
        <dbReference type="Proteomes" id="UP000095281"/>
    </source>
</evidence>
<keyword evidence="2" id="KW-1185">Reference proteome</keyword>
<dbReference type="WBParaSite" id="MhA1_Contig1410.frz3.gene5">
    <property type="protein sequence ID" value="MhA1_Contig1410.frz3.gene5"/>
    <property type="gene ID" value="MhA1_Contig1410.frz3.gene5"/>
</dbReference>
<reference evidence="3" key="1">
    <citation type="submission" date="2016-11" db="UniProtKB">
        <authorList>
            <consortium name="WormBaseParasite"/>
        </authorList>
    </citation>
    <scope>IDENTIFICATION</scope>
</reference>
<accession>A0A1I8B697</accession>
<sequence>MSAHFRAQISLLNTEALELLNNKKDFPLPPRNGDQTDKEYKRLIETTLKDLEAEQEEIQHNSPTLKPNGLHLEQA</sequence>
<dbReference type="AlphaFoldDB" id="A0A1I8B697"/>
<evidence type="ECO:0000313" key="3">
    <source>
        <dbReference type="WBParaSite" id="MhA1_Contig1410.frz3.gene5"/>
    </source>
</evidence>
<organism evidence="2 3">
    <name type="scientific">Meloidogyne hapla</name>
    <name type="common">Root-knot nematode worm</name>
    <dbReference type="NCBI Taxonomy" id="6305"/>
    <lineage>
        <taxon>Eukaryota</taxon>
        <taxon>Metazoa</taxon>
        <taxon>Ecdysozoa</taxon>
        <taxon>Nematoda</taxon>
        <taxon>Chromadorea</taxon>
        <taxon>Rhabditida</taxon>
        <taxon>Tylenchina</taxon>
        <taxon>Tylenchomorpha</taxon>
        <taxon>Tylenchoidea</taxon>
        <taxon>Meloidogynidae</taxon>
        <taxon>Meloidogyninae</taxon>
        <taxon>Meloidogyne</taxon>
    </lineage>
</organism>
<dbReference type="Proteomes" id="UP000095281">
    <property type="component" value="Unplaced"/>
</dbReference>
<protein>
    <submittedName>
        <fullName evidence="3">Uncharacterized protein</fullName>
    </submittedName>
</protein>
<feature type="region of interest" description="Disordered" evidence="1">
    <location>
        <begin position="55"/>
        <end position="75"/>
    </location>
</feature>
<proteinExistence type="predicted"/>
<name>A0A1I8B697_MELHA</name>
<evidence type="ECO:0000256" key="1">
    <source>
        <dbReference type="SAM" id="MobiDB-lite"/>
    </source>
</evidence>